<dbReference type="InterPro" id="IPR018076">
    <property type="entry name" value="T2SS_GspF_dom"/>
</dbReference>
<dbReference type="PANTHER" id="PTHR30012:SF0">
    <property type="entry name" value="TYPE II SECRETION SYSTEM PROTEIN F-RELATED"/>
    <property type="match status" value="1"/>
</dbReference>
<evidence type="ECO:0000256" key="2">
    <source>
        <dbReference type="ARBA" id="ARBA00005745"/>
    </source>
</evidence>
<evidence type="ECO:0000259" key="8">
    <source>
        <dbReference type="Pfam" id="PF00482"/>
    </source>
</evidence>
<dbReference type="PANTHER" id="PTHR30012">
    <property type="entry name" value="GENERAL SECRETION PATHWAY PROTEIN"/>
    <property type="match status" value="1"/>
</dbReference>
<dbReference type="InterPro" id="IPR003004">
    <property type="entry name" value="GspF/PilC"/>
</dbReference>
<dbReference type="EMBL" id="FOVE01000024">
    <property type="protein sequence ID" value="SFN97145.1"/>
    <property type="molecule type" value="Genomic_DNA"/>
</dbReference>
<keyword evidence="3" id="KW-1003">Cell membrane</keyword>
<keyword evidence="5 7" id="KW-1133">Transmembrane helix</keyword>
<feature type="transmembrane region" description="Helical" evidence="7">
    <location>
        <begin position="161"/>
        <end position="184"/>
    </location>
</feature>
<protein>
    <submittedName>
        <fullName evidence="9">Type IV pilus assembly protein PilC</fullName>
    </submittedName>
</protein>
<keyword evidence="6 7" id="KW-0472">Membrane</keyword>
<feature type="transmembrane region" description="Helical" evidence="7">
    <location>
        <begin position="204"/>
        <end position="230"/>
    </location>
</feature>
<dbReference type="STRING" id="83765.SAMN05660284_02631"/>
<evidence type="ECO:0000256" key="4">
    <source>
        <dbReference type="ARBA" id="ARBA00022692"/>
    </source>
</evidence>
<sequence length="397" mass="43790">MRYRYRAVDRQGRIECGHLDADNLPDLELRLARIGLALIRARMAAAPLLSLRRAKRRELVAFCFHLEQLTHAGVPLIEGLTDLRDSLDDPHFRRVVASLVEEVESGQTLSQALAAHPDVFDAVFVGLVRAGEASGELPEILKRLGEALKWQDELAAQTWKALTYPAFAGLLVFGVLGFLMTYLVPKLAEFIATLGQTLPLGTRLLIAASAFFATYWWLILGLPVAIFVLVRFRAAVNPAFRQRLDGWKIRLPLIGPLLHKIVLARLAGFFALLYAAGIPVLECLRLLEGIVGNAAMAAALSRLGAQIGAGQSVSESFAQTRLFPPLVLRMLRVGEQTGRLDTALLNVSYFYDRDVKESAERLQRLIEPALTVILGLLLAWIMSAVLGPIFDTIGRIK</sequence>
<evidence type="ECO:0000256" key="6">
    <source>
        <dbReference type="ARBA" id="ARBA00023136"/>
    </source>
</evidence>
<feature type="transmembrane region" description="Helical" evidence="7">
    <location>
        <begin position="251"/>
        <end position="276"/>
    </location>
</feature>
<dbReference type="InterPro" id="IPR042094">
    <property type="entry name" value="T2SS_GspF_sf"/>
</dbReference>
<name>A0A1I5DD31_9NEIS</name>
<proteinExistence type="inferred from homology"/>
<gene>
    <name evidence="9" type="ORF">SAMN05660284_02631</name>
</gene>
<evidence type="ECO:0000256" key="1">
    <source>
        <dbReference type="ARBA" id="ARBA00004651"/>
    </source>
</evidence>
<dbReference type="AlphaFoldDB" id="A0A1I5DD31"/>
<evidence type="ECO:0000256" key="5">
    <source>
        <dbReference type="ARBA" id="ARBA00022989"/>
    </source>
</evidence>
<dbReference type="RefSeq" id="WP_218142736.1">
    <property type="nucleotide sequence ID" value="NZ_FOVE01000024.1"/>
</dbReference>
<keyword evidence="10" id="KW-1185">Reference proteome</keyword>
<dbReference type="Proteomes" id="UP000242869">
    <property type="component" value="Unassembled WGS sequence"/>
</dbReference>
<evidence type="ECO:0000256" key="7">
    <source>
        <dbReference type="SAM" id="Phobius"/>
    </source>
</evidence>
<comment type="similarity">
    <text evidence="2">Belongs to the GSP F family.</text>
</comment>
<reference evidence="10" key="1">
    <citation type="submission" date="2016-10" db="EMBL/GenBank/DDBJ databases">
        <authorList>
            <person name="Varghese N."/>
            <person name="Submissions S."/>
        </authorList>
    </citation>
    <scope>NUCLEOTIDE SEQUENCE [LARGE SCALE GENOMIC DNA]</scope>
    <source>
        <strain evidence="10">DSM 6150</strain>
    </source>
</reference>
<keyword evidence="4 7" id="KW-0812">Transmembrane</keyword>
<feature type="transmembrane region" description="Helical" evidence="7">
    <location>
        <begin position="369"/>
        <end position="390"/>
    </location>
</feature>
<dbReference type="PRINTS" id="PR00812">
    <property type="entry name" value="BCTERIALGSPF"/>
</dbReference>
<dbReference type="Gene3D" id="1.20.81.30">
    <property type="entry name" value="Type II secretion system (T2SS), domain F"/>
    <property type="match status" value="2"/>
</dbReference>
<dbReference type="Pfam" id="PF00482">
    <property type="entry name" value="T2SSF"/>
    <property type="match status" value="2"/>
</dbReference>
<accession>A0A1I5DD31</accession>
<evidence type="ECO:0000313" key="9">
    <source>
        <dbReference type="EMBL" id="SFN97145.1"/>
    </source>
</evidence>
<feature type="domain" description="Type II secretion system protein GspF" evidence="8">
    <location>
        <begin position="66"/>
        <end position="185"/>
    </location>
</feature>
<organism evidence="9 10">
    <name type="scientific">Formivibrio citricus</name>
    <dbReference type="NCBI Taxonomy" id="83765"/>
    <lineage>
        <taxon>Bacteria</taxon>
        <taxon>Pseudomonadati</taxon>
        <taxon>Pseudomonadota</taxon>
        <taxon>Betaproteobacteria</taxon>
        <taxon>Neisseriales</taxon>
        <taxon>Chitinibacteraceae</taxon>
        <taxon>Formivibrio</taxon>
    </lineage>
</organism>
<evidence type="ECO:0000256" key="3">
    <source>
        <dbReference type="ARBA" id="ARBA00022475"/>
    </source>
</evidence>
<comment type="subcellular location">
    <subcellularLocation>
        <location evidence="1">Cell membrane</location>
        <topology evidence="1">Multi-pass membrane protein</topology>
    </subcellularLocation>
</comment>
<evidence type="ECO:0000313" key="10">
    <source>
        <dbReference type="Proteomes" id="UP000242869"/>
    </source>
</evidence>
<feature type="domain" description="Type II secretion system protein GspF" evidence="8">
    <location>
        <begin position="270"/>
        <end position="387"/>
    </location>
</feature>
<dbReference type="GO" id="GO:0005886">
    <property type="term" value="C:plasma membrane"/>
    <property type="evidence" value="ECO:0007669"/>
    <property type="project" value="UniProtKB-SubCell"/>
</dbReference>